<evidence type="ECO:0000313" key="4">
    <source>
        <dbReference type="EMBL" id="GIM66075.1"/>
    </source>
</evidence>
<dbReference type="Proteomes" id="UP000681340">
    <property type="component" value="Unassembled WGS sequence"/>
</dbReference>
<keyword evidence="5" id="KW-1185">Reference proteome</keyword>
<feature type="region of interest" description="Disordered" evidence="1">
    <location>
        <begin position="159"/>
        <end position="187"/>
    </location>
</feature>
<keyword evidence="2" id="KW-0472">Membrane</keyword>
<evidence type="ECO:0000256" key="1">
    <source>
        <dbReference type="SAM" id="MobiDB-lite"/>
    </source>
</evidence>
<feature type="domain" description="DUF58" evidence="3">
    <location>
        <begin position="191"/>
        <end position="290"/>
    </location>
</feature>
<evidence type="ECO:0000313" key="5">
    <source>
        <dbReference type="Proteomes" id="UP000681340"/>
    </source>
</evidence>
<dbReference type="AlphaFoldDB" id="A0A919S6Y4"/>
<evidence type="ECO:0000259" key="3">
    <source>
        <dbReference type="Pfam" id="PF01882"/>
    </source>
</evidence>
<proteinExistence type="predicted"/>
<gene>
    <name evidence="4" type="ORF">Aau02nite_21560</name>
</gene>
<dbReference type="InterPro" id="IPR002881">
    <property type="entry name" value="DUF58"/>
</dbReference>
<keyword evidence="2" id="KW-1133">Transmembrane helix</keyword>
<sequence length="363" mass="38276">MRPTRRGVTVLVAAALLTAYGWWGSYPLVTLLGVCGLAVVPAVLPLTGGRLRAEVTRTIEPDRVQRGRPARAVLRVRNAGRRHQGGFTAVDSIGATSRTVRVDSLRAGAEAVHEYALPTTARGRVTVGPLRLDRTDPLGLTRNRLTVGGAVTLVVHPRQLPVRPPSGGHVRHQQGGRLTDDAPGGSADLQDVREYVPGDEVRHLHWKATAHTGRLMVRDLADARESRLTVLLDTRAGVLSAGDFEEAVDLAASLLYAAARAGHPSQLVTPGGRVMPVHSAGPALRQFLDALSEIRADATPVTGLLLPPRTGRVVVITAAGIPPPPGRALVVLLGAGTSAPGSGRVIHAGDAADAIRRWNEAGW</sequence>
<dbReference type="Pfam" id="PF01882">
    <property type="entry name" value="DUF58"/>
    <property type="match status" value="1"/>
</dbReference>
<name>A0A919S6Y4_9ACTN</name>
<dbReference type="EMBL" id="BOQL01000018">
    <property type="protein sequence ID" value="GIM66075.1"/>
    <property type="molecule type" value="Genomic_DNA"/>
</dbReference>
<organism evidence="4 5">
    <name type="scientific">Actinoplanes auranticolor</name>
    <dbReference type="NCBI Taxonomy" id="47988"/>
    <lineage>
        <taxon>Bacteria</taxon>
        <taxon>Bacillati</taxon>
        <taxon>Actinomycetota</taxon>
        <taxon>Actinomycetes</taxon>
        <taxon>Micromonosporales</taxon>
        <taxon>Micromonosporaceae</taxon>
        <taxon>Actinoplanes</taxon>
    </lineage>
</organism>
<reference evidence="4" key="1">
    <citation type="submission" date="2021-03" db="EMBL/GenBank/DDBJ databases">
        <title>Whole genome shotgun sequence of Actinoplanes auranticolor NBRC 12245.</title>
        <authorList>
            <person name="Komaki H."/>
            <person name="Tamura T."/>
        </authorList>
    </citation>
    <scope>NUCLEOTIDE SEQUENCE</scope>
    <source>
        <strain evidence="4">NBRC 12245</strain>
    </source>
</reference>
<dbReference type="PANTHER" id="PTHR34351">
    <property type="entry name" value="SLR1927 PROTEIN-RELATED"/>
    <property type="match status" value="1"/>
</dbReference>
<keyword evidence="2" id="KW-0812">Transmembrane</keyword>
<comment type="caution">
    <text evidence="4">The sequence shown here is derived from an EMBL/GenBank/DDBJ whole genome shotgun (WGS) entry which is preliminary data.</text>
</comment>
<evidence type="ECO:0000256" key="2">
    <source>
        <dbReference type="SAM" id="Phobius"/>
    </source>
</evidence>
<accession>A0A919S6Y4</accession>
<feature type="transmembrane region" description="Helical" evidence="2">
    <location>
        <begin position="31"/>
        <end position="48"/>
    </location>
</feature>
<protein>
    <recommendedName>
        <fullName evidence="3">DUF58 domain-containing protein</fullName>
    </recommendedName>
</protein>
<dbReference type="PANTHER" id="PTHR34351:SF1">
    <property type="entry name" value="SLR1927 PROTEIN"/>
    <property type="match status" value="1"/>
</dbReference>